<name>A0A1G2RNA6_9BACT</name>
<dbReference type="AlphaFoldDB" id="A0A1G2RNA6"/>
<comment type="caution">
    <text evidence="2">The sequence shown here is derived from an EMBL/GenBank/DDBJ whole genome shotgun (WGS) entry which is preliminary data.</text>
</comment>
<feature type="coiled-coil region" evidence="1">
    <location>
        <begin position="13"/>
        <end position="47"/>
    </location>
</feature>
<accession>A0A1G2RNA6</accession>
<evidence type="ECO:0000256" key="1">
    <source>
        <dbReference type="SAM" id="Coils"/>
    </source>
</evidence>
<proteinExistence type="predicted"/>
<dbReference type="EMBL" id="MHUG01000002">
    <property type="protein sequence ID" value="OHA73978.1"/>
    <property type="molecule type" value="Genomic_DNA"/>
</dbReference>
<keyword evidence="1" id="KW-0175">Coiled coil</keyword>
<evidence type="ECO:0000313" key="2">
    <source>
        <dbReference type="EMBL" id="OHA73978.1"/>
    </source>
</evidence>
<gene>
    <name evidence="2" type="ORF">A3B24_00725</name>
</gene>
<reference evidence="2 3" key="1">
    <citation type="journal article" date="2016" name="Nat. Commun.">
        <title>Thousands of microbial genomes shed light on interconnected biogeochemical processes in an aquifer system.</title>
        <authorList>
            <person name="Anantharaman K."/>
            <person name="Brown C.T."/>
            <person name="Hug L.A."/>
            <person name="Sharon I."/>
            <person name="Castelle C.J."/>
            <person name="Probst A.J."/>
            <person name="Thomas B.C."/>
            <person name="Singh A."/>
            <person name="Wilkins M.J."/>
            <person name="Karaoz U."/>
            <person name="Brodie E.L."/>
            <person name="Williams K.H."/>
            <person name="Hubbard S.S."/>
            <person name="Banfield J.F."/>
        </authorList>
    </citation>
    <scope>NUCLEOTIDE SEQUENCE [LARGE SCALE GENOMIC DNA]</scope>
</reference>
<protein>
    <submittedName>
        <fullName evidence="2">Uncharacterized protein</fullName>
    </submittedName>
</protein>
<evidence type="ECO:0000313" key="3">
    <source>
        <dbReference type="Proteomes" id="UP000176917"/>
    </source>
</evidence>
<organism evidence="2 3">
    <name type="scientific">Candidatus Wildermuthbacteria bacterium RIFCSPLOWO2_01_FULL_48_16</name>
    <dbReference type="NCBI Taxonomy" id="1802461"/>
    <lineage>
        <taxon>Bacteria</taxon>
        <taxon>Candidatus Wildermuthiibacteriota</taxon>
    </lineage>
</organism>
<dbReference type="Proteomes" id="UP000176917">
    <property type="component" value="Unassembled WGS sequence"/>
</dbReference>
<sequence>MLNLTVPEITDRLAKSNERTRTLKSDLQRVEADIAKVHQRKTDLLTEQKKEEKRIQAAGKALILVQGVPAKVSQIRNRILREMEHLKREDVITVVESRNLGTGIDALKTELQKRCSHPFVYREQGYEGSPSQERENRRPEYRYCIVCGLNESGKSNGQYDYVGTRFEKLADDDNRIVEDEPWTPEGRNRVNIWLPLGAVLHPFEEEIARVLNS</sequence>